<evidence type="ECO:0000256" key="1">
    <source>
        <dbReference type="SAM" id="MobiDB-lite"/>
    </source>
</evidence>
<dbReference type="SMART" id="SM00327">
    <property type="entry name" value="VWA"/>
    <property type="match status" value="1"/>
</dbReference>
<accession>A0A7W6ILX6</accession>
<evidence type="ECO:0000256" key="2">
    <source>
        <dbReference type="SAM" id="SignalP"/>
    </source>
</evidence>
<dbReference type="SUPFAM" id="SSF53300">
    <property type="entry name" value="vWA-like"/>
    <property type="match status" value="1"/>
</dbReference>
<name>A0A7W6ILX6_9HYPH</name>
<feature type="domain" description="VWFA" evidence="3">
    <location>
        <begin position="26"/>
        <end position="205"/>
    </location>
</feature>
<dbReference type="RefSeq" id="WP_183310227.1">
    <property type="nucleotide sequence ID" value="NZ_JACIEW010000002.1"/>
</dbReference>
<organism evidence="4 5">
    <name type="scientific">Devosia subaequoris</name>
    <dbReference type="NCBI Taxonomy" id="395930"/>
    <lineage>
        <taxon>Bacteria</taxon>
        <taxon>Pseudomonadati</taxon>
        <taxon>Pseudomonadota</taxon>
        <taxon>Alphaproteobacteria</taxon>
        <taxon>Hyphomicrobiales</taxon>
        <taxon>Devosiaceae</taxon>
        <taxon>Devosia</taxon>
    </lineage>
</organism>
<dbReference type="EMBL" id="JACIEW010000002">
    <property type="protein sequence ID" value="MBB4051471.1"/>
    <property type="molecule type" value="Genomic_DNA"/>
</dbReference>
<dbReference type="Proteomes" id="UP000547011">
    <property type="component" value="Unassembled WGS sequence"/>
</dbReference>
<feature type="chain" id="PRO_5031222871" evidence="2">
    <location>
        <begin position="24"/>
        <end position="553"/>
    </location>
</feature>
<dbReference type="Gene3D" id="3.40.50.410">
    <property type="entry name" value="von Willebrand factor, type A domain"/>
    <property type="match status" value="1"/>
</dbReference>
<dbReference type="PROSITE" id="PS50234">
    <property type="entry name" value="VWFA"/>
    <property type="match status" value="1"/>
</dbReference>
<gene>
    <name evidence="4" type="ORF">GGR20_001107</name>
</gene>
<dbReference type="Pfam" id="PF13519">
    <property type="entry name" value="VWA_2"/>
    <property type="match status" value="1"/>
</dbReference>
<dbReference type="InterPro" id="IPR036465">
    <property type="entry name" value="vWFA_dom_sf"/>
</dbReference>
<feature type="compositionally biased region" description="Basic and acidic residues" evidence="1">
    <location>
        <begin position="537"/>
        <end position="547"/>
    </location>
</feature>
<evidence type="ECO:0000313" key="5">
    <source>
        <dbReference type="Proteomes" id="UP000547011"/>
    </source>
</evidence>
<reference evidence="4 5" key="1">
    <citation type="submission" date="2020-08" db="EMBL/GenBank/DDBJ databases">
        <title>Genomic Encyclopedia of Type Strains, Phase IV (KMG-IV): sequencing the most valuable type-strain genomes for metagenomic binning, comparative biology and taxonomic classification.</title>
        <authorList>
            <person name="Goeker M."/>
        </authorList>
    </citation>
    <scope>NUCLEOTIDE SEQUENCE [LARGE SCALE GENOMIC DNA]</scope>
    <source>
        <strain evidence="4 5">DSM 23447</strain>
    </source>
</reference>
<dbReference type="InterPro" id="IPR002035">
    <property type="entry name" value="VWF_A"/>
</dbReference>
<evidence type="ECO:0000259" key="3">
    <source>
        <dbReference type="PROSITE" id="PS50234"/>
    </source>
</evidence>
<proteinExistence type="predicted"/>
<evidence type="ECO:0000313" key="4">
    <source>
        <dbReference type="EMBL" id="MBB4051471.1"/>
    </source>
</evidence>
<keyword evidence="2" id="KW-0732">Signal</keyword>
<comment type="caution">
    <text evidence="4">The sequence shown here is derived from an EMBL/GenBank/DDBJ whole genome shotgun (WGS) entry which is preliminary data.</text>
</comment>
<feature type="signal peptide" evidence="2">
    <location>
        <begin position="1"/>
        <end position="23"/>
    </location>
</feature>
<sequence length="553" mass="57690">MRKLKKILIGAVAAFGLAAPALAAERAIIVLDGSGSMWAQIEGDARISIARETLSSVLAELPGDLELGLMSYGHREKGNCGDIEMLVEPAAGTGAAIAAAANKINPKGMTPLSDAVRLAAENLRFTEQKATVILITDGLETCEVDPCALGSELENQGIDFTAHVLGFGLSDEDGRAVACLAENTGGKYLSAQDGDDLVDALTAAVAEVAQADPAPEPEPEPAILDENFTIEAALAEGGELLNSGTGKGLAWELRQAGERVEFGYGVPTKQIAPGDYELFVRYGPIEQSQPVTITADTLAAPYFVLNAGKVIVRAYADEGEPVANGATIDVAYPGGDERAYTEAEFIVPAGEITVTAKVGQGEVSESFTLAAGETVEKELVAGVGLAVINASYVEGMTVEDSGMAVNLFKATKAIDGSREKVGFGYGPGDEYQLVPGDYVAMVKMGEAIAEAPFTIESGERTEVNVVLGAGVAAITMPGAYSFEMFSAKTDLQGNRQKVGFGYDAEHQTTLPGGDYVVVVTYDDDSETEASFSVTPGERTELTVEKGASKSKTK</sequence>
<dbReference type="AlphaFoldDB" id="A0A7W6ILX6"/>
<protein>
    <submittedName>
        <fullName evidence="4">Ca-activated chloride channel family protein</fullName>
    </submittedName>
</protein>
<keyword evidence="5" id="KW-1185">Reference proteome</keyword>
<feature type="region of interest" description="Disordered" evidence="1">
    <location>
        <begin position="527"/>
        <end position="553"/>
    </location>
</feature>